<dbReference type="Pfam" id="PF13692">
    <property type="entry name" value="Glyco_trans_1_4"/>
    <property type="match status" value="1"/>
</dbReference>
<dbReference type="Gene3D" id="3.40.50.2000">
    <property type="entry name" value="Glycogen Phosphorylase B"/>
    <property type="match status" value="2"/>
</dbReference>
<protein>
    <submittedName>
        <fullName evidence="1">Glycosyltransferase family 4 protein</fullName>
        <ecNumber evidence="1">2.4.-.-</ecNumber>
    </submittedName>
</protein>
<comment type="caution">
    <text evidence="1">The sequence shown here is derived from an EMBL/GenBank/DDBJ whole genome shotgun (WGS) entry which is preliminary data.</text>
</comment>
<dbReference type="GO" id="GO:0016757">
    <property type="term" value="F:glycosyltransferase activity"/>
    <property type="evidence" value="ECO:0007669"/>
    <property type="project" value="UniProtKB-KW"/>
</dbReference>
<dbReference type="EMBL" id="JAZAQF010000006">
    <property type="protein sequence ID" value="MFG3816225.1"/>
    <property type="molecule type" value="Genomic_DNA"/>
</dbReference>
<evidence type="ECO:0000313" key="2">
    <source>
        <dbReference type="Proteomes" id="UP001604335"/>
    </source>
</evidence>
<organism evidence="1 2">
    <name type="scientific">Limnothrix redekei LRLZ20PSL1</name>
    <dbReference type="NCBI Taxonomy" id="3112953"/>
    <lineage>
        <taxon>Bacteria</taxon>
        <taxon>Bacillati</taxon>
        <taxon>Cyanobacteriota</taxon>
        <taxon>Cyanophyceae</taxon>
        <taxon>Pseudanabaenales</taxon>
        <taxon>Pseudanabaenaceae</taxon>
        <taxon>Limnothrix</taxon>
    </lineage>
</organism>
<dbReference type="EC" id="2.4.-.-" evidence="1"/>
<evidence type="ECO:0000313" key="1">
    <source>
        <dbReference type="EMBL" id="MFG3816225.1"/>
    </source>
</evidence>
<dbReference type="Proteomes" id="UP001604335">
    <property type="component" value="Unassembled WGS sequence"/>
</dbReference>
<keyword evidence="1" id="KW-0328">Glycosyltransferase</keyword>
<sequence>MSVFSKSQPSAQPRQITILVSDLSTKGVGRWGGAVRTFLLAQALDRLGYRIQIVGSVFGELGTLPAPPHWQVVTVPGCPYPGYFRSIARLWPQITGDIIYAQKLKPSSYGLGLLKAIAHRRPVIVDIDDWELSWHGGDHYRYRLRPRKFLRDLLGKDGELRRPDHPLYLQAIESWASHATAITVNTLALQQRFGGVLIPSGKDTALFDPDLFDPVAARSRQGWQDYKILMFPGATRPYKGVEDLLLALDQLNDPQIRLVIVGGSPYDDYDQQLQARWGRWLIYLPKQPASEMPGVVAAAHAVVVPQRDTPETRAQFPLKLTDGMAMGKPVIATRVGDIPQLLGDTGLLVEPSQPPQLAQAIRQVLDDPEQSGAIGRRARQRCIEHYSLEAMATGLHQILDRC</sequence>
<dbReference type="SUPFAM" id="SSF53756">
    <property type="entry name" value="UDP-Glycosyltransferase/glycogen phosphorylase"/>
    <property type="match status" value="1"/>
</dbReference>
<proteinExistence type="predicted"/>
<dbReference type="PANTHER" id="PTHR12526:SF636">
    <property type="entry name" value="BLL3647 PROTEIN"/>
    <property type="match status" value="1"/>
</dbReference>
<keyword evidence="2" id="KW-1185">Reference proteome</keyword>
<dbReference type="RefSeq" id="WP_393009970.1">
    <property type="nucleotide sequence ID" value="NZ_JAZAQF010000006.1"/>
</dbReference>
<dbReference type="PANTHER" id="PTHR12526">
    <property type="entry name" value="GLYCOSYLTRANSFERASE"/>
    <property type="match status" value="1"/>
</dbReference>
<keyword evidence="1" id="KW-0808">Transferase</keyword>
<dbReference type="CDD" id="cd03801">
    <property type="entry name" value="GT4_PimA-like"/>
    <property type="match status" value="1"/>
</dbReference>
<name>A0ABW7C4S5_9CYAN</name>
<reference evidence="2" key="1">
    <citation type="journal article" date="2024" name="Algal Res.">
        <title>Biochemical, toxicological and genomic investigation of a high-biomass producing Limnothrix strain isolated from Italian shallow drinking water reservoir.</title>
        <authorList>
            <person name="Simonazzi M."/>
            <person name="Shishido T.K."/>
            <person name="Delbaje E."/>
            <person name="Wahlsten M."/>
            <person name="Fewer D.P."/>
            <person name="Sivonen K."/>
            <person name="Pezzolesi L."/>
            <person name="Pistocchi R."/>
        </authorList>
    </citation>
    <scope>NUCLEOTIDE SEQUENCE [LARGE SCALE GENOMIC DNA]</scope>
    <source>
        <strain evidence="2">LRLZ20PSL1</strain>
    </source>
</reference>
<gene>
    <name evidence="1" type="ORF">VPK24_01140</name>
</gene>
<accession>A0ABW7C4S5</accession>